<dbReference type="SMART" id="SM00470">
    <property type="entry name" value="ParB"/>
    <property type="match status" value="1"/>
</dbReference>
<name>A0ABW3UZ02_9HYPH</name>
<accession>A0ABW3UZ02</accession>
<keyword evidence="3" id="KW-1185">Reference proteome</keyword>
<dbReference type="PANTHER" id="PTHR33375">
    <property type="entry name" value="CHROMOSOME-PARTITIONING PROTEIN PARB-RELATED"/>
    <property type="match status" value="1"/>
</dbReference>
<dbReference type="Gene3D" id="1.10.10.2830">
    <property type="match status" value="1"/>
</dbReference>
<dbReference type="SUPFAM" id="SSF109709">
    <property type="entry name" value="KorB DNA-binding domain-like"/>
    <property type="match status" value="1"/>
</dbReference>
<evidence type="ECO:0000259" key="1">
    <source>
        <dbReference type="SMART" id="SM00470"/>
    </source>
</evidence>
<dbReference type="Gene3D" id="3.90.1530.30">
    <property type="match status" value="1"/>
</dbReference>
<reference evidence="3" key="1">
    <citation type="journal article" date="2019" name="Int. J. Syst. Evol. Microbiol.">
        <title>The Global Catalogue of Microorganisms (GCM) 10K type strain sequencing project: providing services to taxonomists for standard genome sequencing and annotation.</title>
        <authorList>
            <consortium name="The Broad Institute Genomics Platform"/>
            <consortium name="The Broad Institute Genome Sequencing Center for Infectious Disease"/>
            <person name="Wu L."/>
            <person name="Ma J."/>
        </authorList>
    </citation>
    <scope>NUCLEOTIDE SEQUENCE [LARGE SCALE GENOMIC DNA]</scope>
    <source>
        <strain evidence="3">CCUG 49584</strain>
    </source>
</reference>
<dbReference type="InterPro" id="IPR050336">
    <property type="entry name" value="Chromosome_partition/occlusion"/>
</dbReference>
<dbReference type="SUPFAM" id="SSF110849">
    <property type="entry name" value="ParB/Sulfiredoxin"/>
    <property type="match status" value="1"/>
</dbReference>
<evidence type="ECO:0000313" key="2">
    <source>
        <dbReference type="EMBL" id="MFD1225602.1"/>
    </source>
</evidence>
<organism evidence="2 3">
    <name type="scientific">Pseudochrobactrum kiredjianiae</name>
    <dbReference type="NCBI Taxonomy" id="386305"/>
    <lineage>
        <taxon>Bacteria</taxon>
        <taxon>Pseudomonadati</taxon>
        <taxon>Pseudomonadota</taxon>
        <taxon>Alphaproteobacteria</taxon>
        <taxon>Hyphomicrobiales</taxon>
        <taxon>Brucellaceae</taxon>
        <taxon>Pseudochrobactrum</taxon>
    </lineage>
</organism>
<evidence type="ECO:0000313" key="3">
    <source>
        <dbReference type="Proteomes" id="UP001597263"/>
    </source>
</evidence>
<proteinExistence type="predicted"/>
<dbReference type="EMBL" id="JBHTMA010000001">
    <property type="protein sequence ID" value="MFD1225602.1"/>
    <property type="molecule type" value="Genomic_DNA"/>
</dbReference>
<dbReference type="RefSeq" id="WP_289388736.1">
    <property type="nucleotide sequence ID" value="NZ_JAUCBM010000018.1"/>
</dbReference>
<dbReference type="Proteomes" id="UP001597263">
    <property type="component" value="Unassembled WGS sequence"/>
</dbReference>
<sequence length="617" mass="68372">MTIREIALSNLLPDPLNVRKSMNTADLAILAASIRATGFKLLQNLVVRPAETKGDFFVTAGGRRLAALLRLAEAGEIKPDHKITCSVRTDADPVALSLIENEARASMTPLDQFAAFKALAENGATVEQIANTFNESVPTVQKRLALANVAPEILDAHLQEVISVPQLQAFAITDDHERQKAVLSLLRSEYYSPTRIRSALTNFEMATSTPTVRFVGLEAYKAAGGAVITDLFADDGGGVIVNPEIIGKLLDEKLEAVKEKIAAEGWAWSEMMGDSSDYYNWRRIYSKNRDLSDKEYAQLEAWEAEMAALPIEGDKPENIAALAEHDRISELYEALQEKKYSFDPVEMAYSGVFYTIRTDGELHFYHGYIRPEDDPERLKKVSSAQAEDTNGGVSQTLREDLTAHKNAAMIALMAKDANSALVAVVHRFLISTHYGKCCDLSPLDIAIYSTNTTTYMKQPESSKAYDAFEAIKIEMGEMLPQNVDDLFEWLLDQNKTTLLALLAYATAPSIKVIETRNQINAPDKNDQLARALNLDMRDWWTPTADSYFRQVSRNEIQRTVGLLKGNDAEREVMQSSSKADAAKLAEKILKGTKWLPPLLQVSKPVNLDTSDEMPDAA</sequence>
<protein>
    <submittedName>
        <fullName evidence="2">ParB/RepB/Spo0J family partition protein</fullName>
    </submittedName>
</protein>
<dbReference type="Pfam" id="PF02195">
    <property type="entry name" value="ParB_N"/>
    <property type="match status" value="1"/>
</dbReference>
<dbReference type="InterPro" id="IPR003115">
    <property type="entry name" value="ParB_N"/>
</dbReference>
<gene>
    <name evidence="2" type="ORF">ACFQ35_00160</name>
</gene>
<comment type="caution">
    <text evidence="2">The sequence shown here is derived from an EMBL/GenBank/DDBJ whole genome shotgun (WGS) entry which is preliminary data.</text>
</comment>
<dbReference type="PANTHER" id="PTHR33375:SF7">
    <property type="entry name" value="CHROMOSOME 2-PARTITIONING PROTEIN PARB-RELATED"/>
    <property type="match status" value="1"/>
</dbReference>
<dbReference type="InterPro" id="IPR036086">
    <property type="entry name" value="ParB/Sulfiredoxin_sf"/>
</dbReference>
<feature type="domain" description="ParB-like N-terminal" evidence="1">
    <location>
        <begin position="4"/>
        <end position="102"/>
    </location>
</feature>